<accession>A0A3N2D267</accession>
<name>A0A3N2D267_9MICO</name>
<sequence length="204" mass="20639">MDTAGGHARVGGMTTEHGDVPLPAHPVAELPPGTADAVPVRAPVDAPRLGRVVLHALWVGVVAVAVLGVVRFTVEDANPVDGQLILNSLAAVVVTILIWGVPALIWAGVVGVVTWCVLVGAAPLARWSRILTAGIVGAATGGLLRLVSQPVDLVVYGLGLLDGGAGLLAGVGLAAVTAALTAALVTRTCRPRRRRRRGPASSPS</sequence>
<reference evidence="2 3" key="1">
    <citation type="submission" date="2018-11" db="EMBL/GenBank/DDBJ databases">
        <title>Sequencing the genomes of 1000 actinobacteria strains.</title>
        <authorList>
            <person name="Klenk H.-P."/>
        </authorList>
    </citation>
    <scope>NUCLEOTIDE SEQUENCE [LARGE SCALE GENOMIC DNA]</scope>
    <source>
        <strain evidence="2 3">DSM 13521</strain>
    </source>
</reference>
<keyword evidence="1" id="KW-0812">Transmembrane</keyword>
<evidence type="ECO:0000313" key="2">
    <source>
        <dbReference type="EMBL" id="ROR93564.1"/>
    </source>
</evidence>
<dbReference type="EMBL" id="RKHQ01000002">
    <property type="protein sequence ID" value="ROR93564.1"/>
    <property type="molecule type" value="Genomic_DNA"/>
</dbReference>
<protein>
    <submittedName>
        <fullName evidence="2">Uncharacterized protein</fullName>
    </submittedName>
</protein>
<keyword evidence="1" id="KW-0472">Membrane</keyword>
<keyword evidence="1" id="KW-1133">Transmembrane helix</keyword>
<evidence type="ECO:0000313" key="3">
    <source>
        <dbReference type="Proteomes" id="UP000275356"/>
    </source>
</evidence>
<dbReference type="AlphaFoldDB" id="A0A3N2D267"/>
<dbReference type="Proteomes" id="UP000275356">
    <property type="component" value="Unassembled WGS sequence"/>
</dbReference>
<comment type="caution">
    <text evidence="2">The sequence shown here is derived from an EMBL/GenBank/DDBJ whole genome shotgun (WGS) entry which is preliminary data.</text>
</comment>
<keyword evidence="3" id="KW-1185">Reference proteome</keyword>
<feature type="transmembrane region" description="Helical" evidence="1">
    <location>
        <begin position="167"/>
        <end position="186"/>
    </location>
</feature>
<organism evidence="2 3">
    <name type="scientific">Salana multivorans</name>
    <dbReference type="NCBI Taxonomy" id="120377"/>
    <lineage>
        <taxon>Bacteria</taxon>
        <taxon>Bacillati</taxon>
        <taxon>Actinomycetota</taxon>
        <taxon>Actinomycetes</taxon>
        <taxon>Micrococcales</taxon>
        <taxon>Beutenbergiaceae</taxon>
        <taxon>Salana</taxon>
    </lineage>
</organism>
<feature type="transmembrane region" description="Helical" evidence="1">
    <location>
        <begin position="85"/>
        <end position="118"/>
    </location>
</feature>
<proteinExistence type="predicted"/>
<evidence type="ECO:0000256" key="1">
    <source>
        <dbReference type="SAM" id="Phobius"/>
    </source>
</evidence>
<feature type="transmembrane region" description="Helical" evidence="1">
    <location>
        <begin position="130"/>
        <end position="147"/>
    </location>
</feature>
<feature type="transmembrane region" description="Helical" evidence="1">
    <location>
        <begin position="52"/>
        <end position="73"/>
    </location>
</feature>
<gene>
    <name evidence="2" type="ORF">EDD28_2982</name>
</gene>